<evidence type="ECO:0000256" key="2">
    <source>
        <dbReference type="ARBA" id="ARBA00023136"/>
    </source>
</evidence>
<dbReference type="InterPro" id="IPR019383">
    <property type="entry name" value="Golgin_A_7/ERF4"/>
</dbReference>
<evidence type="ECO:0000313" key="5">
    <source>
        <dbReference type="Proteomes" id="UP000481153"/>
    </source>
</evidence>
<comment type="caution">
    <text evidence="4">The sequence shown here is derived from an EMBL/GenBank/DDBJ whole genome shotgun (WGS) entry which is preliminary data.</text>
</comment>
<proteinExistence type="predicted"/>
<evidence type="ECO:0000313" key="4">
    <source>
        <dbReference type="EMBL" id="KAF0730437.1"/>
    </source>
</evidence>
<dbReference type="GO" id="GO:0016020">
    <property type="term" value="C:membrane"/>
    <property type="evidence" value="ECO:0007669"/>
    <property type="project" value="UniProtKB-SubCell"/>
</dbReference>
<accession>A0A6G0WSK1</accession>
<evidence type="ECO:0000256" key="1">
    <source>
        <dbReference type="ARBA" id="ARBA00004370"/>
    </source>
</evidence>
<dbReference type="Proteomes" id="UP000481153">
    <property type="component" value="Unassembled WGS sequence"/>
</dbReference>
<evidence type="ECO:0000259" key="3">
    <source>
        <dbReference type="Pfam" id="PF10256"/>
    </source>
</evidence>
<dbReference type="AlphaFoldDB" id="A0A6G0WSK1"/>
<name>A0A6G0WSK1_9STRA</name>
<reference evidence="4 5" key="1">
    <citation type="submission" date="2019-07" db="EMBL/GenBank/DDBJ databases">
        <title>Genomics analysis of Aphanomyces spp. identifies a new class of oomycete effector associated with host adaptation.</title>
        <authorList>
            <person name="Gaulin E."/>
        </authorList>
    </citation>
    <scope>NUCLEOTIDE SEQUENCE [LARGE SCALE GENOMIC DNA]</scope>
    <source>
        <strain evidence="4 5">ATCC 201684</strain>
    </source>
</reference>
<sequence>MEKTRQPEAISPRMTVRLMPRRIPFISGIANRYDDAFPPEMESLVSEAQFSQAINQINNTLSDYWPCFFCVCCGYMCCLCTGGLSLLCPNMCIHDAEQYTRTLIDRINLRPCFREARVDWKLVKTCCRSWIEVSFPMRDDLISTYKTVATDVPPPVATSGGDASIYNNSEIVV</sequence>
<organism evidence="4 5">
    <name type="scientific">Aphanomyces euteiches</name>
    <dbReference type="NCBI Taxonomy" id="100861"/>
    <lineage>
        <taxon>Eukaryota</taxon>
        <taxon>Sar</taxon>
        <taxon>Stramenopiles</taxon>
        <taxon>Oomycota</taxon>
        <taxon>Saprolegniomycetes</taxon>
        <taxon>Saprolegniales</taxon>
        <taxon>Verrucalvaceae</taxon>
        <taxon>Aphanomyces</taxon>
    </lineage>
</organism>
<dbReference type="VEuPathDB" id="FungiDB:AeMF1_018169"/>
<dbReference type="EMBL" id="VJMJ01000154">
    <property type="protein sequence ID" value="KAF0730437.1"/>
    <property type="molecule type" value="Genomic_DNA"/>
</dbReference>
<keyword evidence="2" id="KW-0472">Membrane</keyword>
<protein>
    <recommendedName>
        <fullName evidence="3">Golgin subfamily A member 7/ERF4 domain-containing protein</fullName>
    </recommendedName>
</protein>
<dbReference type="Pfam" id="PF10256">
    <property type="entry name" value="Erf4"/>
    <property type="match status" value="1"/>
</dbReference>
<comment type="subcellular location">
    <subcellularLocation>
        <location evidence="1">Membrane</location>
    </subcellularLocation>
</comment>
<feature type="domain" description="Golgin subfamily A member 7/ERF4" evidence="3">
    <location>
        <begin position="30"/>
        <end position="118"/>
    </location>
</feature>
<keyword evidence="5" id="KW-1185">Reference proteome</keyword>
<gene>
    <name evidence="4" type="ORF">Ae201684_012137</name>
</gene>